<feature type="domain" description="SGNH" evidence="1">
    <location>
        <begin position="20"/>
        <end position="253"/>
    </location>
</feature>
<comment type="caution">
    <text evidence="2">The sequence shown here is derived from an EMBL/GenBank/DDBJ whole genome shotgun (WGS) entry which is preliminary data.</text>
</comment>
<dbReference type="GO" id="GO:0000271">
    <property type="term" value="P:polysaccharide biosynthetic process"/>
    <property type="evidence" value="ECO:0007669"/>
    <property type="project" value="TreeGrafter"/>
</dbReference>
<evidence type="ECO:0000313" key="2">
    <source>
        <dbReference type="EMBL" id="GMR33124.1"/>
    </source>
</evidence>
<dbReference type="PANTHER" id="PTHR23028">
    <property type="entry name" value="ACETYLTRANSFERASE"/>
    <property type="match status" value="1"/>
</dbReference>
<dbReference type="EMBL" id="BTRK01000001">
    <property type="protein sequence ID" value="GMR33124.1"/>
    <property type="molecule type" value="Genomic_DNA"/>
</dbReference>
<feature type="non-terminal residue" evidence="2">
    <location>
        <position position="1"/>
    </location>
</feature>
<dbReference type="Proteomes" id="UP001328107">
    <property type="component" value="Unassembled WGS sequence"/>
</dbReference>
<dbReference type="Pfam" id="PF19040">
    <property type="entry name" value="SGNH"/>
    <property type="match status" value="1"/>
</dbReference>
<protein>
    <recommendedName>
        <fullName evidence="1">SGNH domain-containing protein</fullName>
    </recommendedName>
</protein>
<dbReference type="InterPro" id="IPR050879">
    <property type="entry name" value="Acyltransferase_3"/>
</dbReference>
<name>A0AAN5C8T7_9BILA</name>
<reference evidence="3" key="1">
    <citation type="submission" date="2022-10" db="EMBL/GenBank/DDBJ databases">
        <title>Genome assembly of Pristionchus species.</title>
        <authorList>
            <person name="Yoshida K."/>
            <person name="Sommer R.J."/>
        </authorList>
    </citation>
    <scope>NUCLEOTIDE SEQUENCE [LARGE SCALE GENOMIC DNA]</scope>
    <source>
        <strain evidence="3">RS5460</strain>
    </source>
</reference>
<dbReference type="GO" id="GO:0016020">
    <property type="term" value="C:membrane"/>
    <property type="evidence" value="ECO:0007669"/>
    <property type="project" value="TreeGrafter"/>
</dbReference>
<organism evidence="2 3">
    <name type="scientific">Pristionchus mayeri</name>
    <dbReference type="NCBI Taxonomy" id="1317129"/>
    <lineage>
        <taxon>Eukaryota</taxon>
        <taxon>Metazoa</taxon>
        <taxon>Ecdysozoa</taxon>
        <taxon>Nematoda</taxon>
        <taxon>Chromadorea</taxon>
        <taxon>Rhabditida</taxon>
        <taxon>Rhabditina</taxon>
        <taxon>Diplogasteromorpha</taxon>
        <taxon>Diplogasteroidea</taxon>
        <taxon>Neodiplogasteridae</taxon>
        <taxon>Pristionchus</taxon>
    </lineage>
</organism>
<dbReference type="PANTHER" id="PTHR23028:SF127">
    <property type="entry name" value="ACYL_TRANSF_3 DOMAIN-CONTAINING PROTEIN-RELATED"/>
    <property type="match status" value="1"/>
</dbReference>
<sequence length="273" mass="31748">EIDRRNAKMSKDNTLHYKDCKVKSGGNPIGFCDLENGTGSLHFLIMGNSYAANLGGLIQKHFLPHYGRLQSRAIAQCEPLVNTVKDRFCPDYRPAHKKFDADIEREHPDILFLVARFINPNEAIKWPIETDTIFQFMEKRLKFFEQHVKRKVFILTAFPRPARANDLEKAMRRKGLPMIPYLPEGVEVDGEPMKERVRKLAERCSKCVIFDIEQPFLNEAGNFTVLSPQKLRYFDQARHINVLGRQLIEPVFERLAMNFTRLLDSRFPENIIE</sequence>
<proteinExistence type="predicted"/>
<accession>A0AAN5C8T7</accession>
<dbReference type="AlphaFoldDB" id="A0AAN5C8T7"/>
<dbReference type="InterPro" id="IPR043968">
    <property type="entry name" value="SGNH"/>
</dbReference>
<gene>
    <name evidence="2" type="ORF">PMAYCL1PPCAC_03319</name>
</gene>
<evidence type="ECO:0000313" key="3">
    <source>
        <dbReference type="Proteomes" id="UP001328107"/>
    </source>
</evidence>
<evidence type="ECO:0000259" key="1">
    <source>
        <dbReference type="Pfam" id="PF19040"/>
    </source>
</evidence>
<keyword evidence="3" id="KW-1185">Reference proteome</keyword>